<comment type="caution">
    <text evidence="2">The sequence shown here is derived from an EMBL/GenBank/DDBJ whole genome shotgun (WGS) entry which is preliminary data.</text>
</comment>
<feature type="region of interest" description="Disordered" evidence="1">
    <location>
        <begin position="1"/>
        <end position="119"/>
    </location>
</feature>
<accession>A0AAV5BL75</accession>
<dbReference type="AlphaFoldDB" id="A0AAV5BL75"/>
<gene>
    <name evidence="2" type="primary">ga02991</name>
    <name evidence="2" type="ORF">PR202_ga02991</name>
</gene>
<dbReference type="EMBL" id="BQKI01000001">
    <property type="protein sequence ID" value="GJM87073.1"/>
    <property type="molecule type" value="Genomic_DNA"/>
</dbReference>
<evidence type="ECO:0000256" key="1">
    <source>
        <dbReference type="SAM" id="MobiDB-lite"/>
    </source>
</evidence>
<feature type="compositionally biased region" description="Basic and acidic residues" evidence="1">
    <location>
        <begin position="51"/>
        <end position="67"/>
    </location>
</feature>
<feature type="compositionally biased region" description="Polar residues" evidence="1">
    <location>
        <begin position="39"/>
        <end position="48"/>
    </location>
</feature>
<sequence>MRRGTRSPSRGDELEEREARATGADNHERRGRCADLQGEQRSPATSSREAAGADKHERGGRRADSQGEQRSPAMSSRREGGSSGRRVRDEQGTRAEALKETRILSNSEGSGSELWEEVR</sequence>
<reference evidence="2" key="2">
    <citation type="submission" date="2021-12" db="EMBL/GenBank/DDBJ databases">
        <title>Resequencing data analysis of finger millet.</title>
        <authorList>
            <person name="Hatakeyama M."/>
            <person name="Aluri S."/>
            <person name="Balachadran M.T."/>
            <person name="Sivarajan S.R."/>
            <person name="Poveda L."/>
            <person name="Shimizu-Inatsugi R."/>
            <person name="Schlapbach R."/>
            <person name="Sreeman S.M."/>
            <person name="Shimizu K.K."/>
        </authorList>
    </citation>
    <scope>NUCLEOTIDE SEQUENCE</scope>
</reference>
<protein>
    <submittedName>
        <fullName evidence="2">Uncharacterized protein</fullName>
    </submittedName>
</protein>
<feature type="compositionally biased region" description="Basic and acidic residues" evidence="1">
    <location>
        <begin position="76"/>
        <end position="102"/>
    </location>
</feature>
<reference evidence="2" key="1">
    <citation type="journal article" date="2018" name="DNA Res.">
        <title>Multiple hybrid de novo genome assembly of finger millet, an orphan allotetraploid crop.</title>
        <authorList>
            <person name="Hatakeyama M."/>
            <person name="Aluri S."/>
            <person name="Balachadran M.T."/>
            <person name="Sivarajan S.R."/>
            <person name="Patrignani A."/>
            <person name="Gruter S."/>
            <person name="Poveda L."/>
            <person name="Shimizu-Inatsugi R."/>
            <person name="Baeten J."/>
            <person name="Francoijs K.J."/>
            <person name="Nataraja K.N."/>
            <person name="Reddy Y.A.N."/>
            <person name="Phadnis S."/>
            <person name="Ravikumar R.L."/>
            <person name="Schlapbach R."/>
            <person name="Sreeman S.M."/>
            <person name="Shimizu K.K."/>
        </authorList>
    </citation>
    <scope>NUCLEOTIDE SEQUENCE</scope>
</reference>
<evidence type="ECO:0000313" key="3">
    <source>
        <dbReference type="Proteomes" id="UP001054889"/>
    </source>
</evidence>
<proteinExistence type="predicted"/>
<feature type="compositionally biased region" description="Basic and acidic residues" evidence="1">
    <location>
        <begin position="9"/>
        <end position="33"/>
    </location>
</feature>
<keyword evidence="3" id="KW-1185">Reference proteome</keyword>
<organism evidence="2 3">
    <name type="scientific">Eleusine coracana subsp. coracana</name>
    <dbReference type="NCBI Taxonomy" id="191504"/>
    <lineage>
        <taxon>Eukaryota</taxon>
        <taxon>Viridiplantae</taxon>
        <taxon>Streptophyta</taxon>
        <taxon>Embryophyta</taxon>
        <taxon>Tracheophyta</taxon>
        <taxon>Spermatophyta</taxon>
        <taxon>Magnoliopsida</taxon>
        <taxon>Liliopsida</taxon>
        <taxon>Poales</taxon>
        <taxon>Poaceae</taxon>
        <taxon>PACMAD clade</taxon>
        <taxon>Chloridoideae</taxon>
        <taxon>Cynodonteae</taxon>
        <taxon>Eleusininae</taxon>
        <taxon>Eleusine</taxon>
    </lineage>
</organism>
<dbReference type="Proteomes" id="UP001054889">
    <property type="component" value="Unassembled WGS sequence"/>
</dbReference>
<evidence type="ECO:0000313" key="2">
    <source>
        <dbReference type="EMBL" id="GJM87073.1"/>
    </source>
</evidence>
<name>A0AAV5BL75_ELECO</name>